<accession>A0ABW9I2X9</accession>
<dbReference type="Proteomes" id="UP001631957">
    <property type="component" value="Unassembled WGS sequence"/>
</dbReference>
<dbReference type="EMBL" id="JBJVNI010000019">
    <property type="protein sequence ID" value="MFM9613352.1"/>
    <property type="molecule type" value="Genomic_DNA"/>
</dbReference>
<proteinExistence type="predicted"/>
<evidence type="ECO:0000313" key="1">
    <source>
        <dbReference type="EMBL" id="MFM9613352.1"/>
    </source>
</evidence>
<keyword evidence="2" id="KW-1185">Reference proteome</keyword>
<gene>
    <name evidence="1" type="ORF">ACKI18_32275</name>
</gene>
<dbReference type="RefSeq" id="WP_409123037.1">
    <property type="nucleotide sequence ID" value="NZ_JBJVNI010000019.1"/>
</dbReference>
<organism evidence="1 2">
    <name type="scientific">Streptomyces niveiscabiei</name>
    <dbReference type="NCBI Taxonomy" id="164115"/>
    <lineage>
        <taxon>Bacteria</taxon>
        <taxon>Bacillati</taxon>
        <taxon>Actinomycetota</taxon>
        <taxon>Actinomycetes</taxon>
        <taxon>Kitasatosporales</taxon>
        <taxon>Streptomycetaceae</taxon>
        <taxon>Streptomyces</taxon>
    </lineage>
</organism>
<name>A0ABW9I2X9_9ACTN</name>
<protein>
    <recommendedName>
        <fullName evidence="3">Secreted protein</fullName>
    </recommendedName>
</protein>
<evidence type="ECO:0000313" key="2">
    <source>
        <dbReference type="Proteomes" id="UP001631957"/>
    </source>
</evidence>
<comment type="caution">
    <text evidence="1">The sequence shown here is derived from an EMBL/GenBank/DDBJ whole genome shotgun (WGS) entry which is preliminary data.</text>
</comment>
<evidence type="ECO:0008006" key="3">
    <source>
        <dbReference type="Google" id="ProtNLM"/>
    </source>
</evidence>
<reference evidence="1 2" key="1">
    <citation type="submission" date="2024-12" db="EMBL/GenBank/DDBJ databases">
        <title>Forecasting of Potato common scab and diversities of Pathogenic streptomyces spp. in china.</title>
        <authorList>
            <person name="Handique U."/>
            <person name="Wu J."/>
        </authorList>
    </citation>
    <scope>NUCLEOTIDE SEQUENCE [LARGE SCALE GENOMIC DNA]</scope>
    <source>
        <strain evidence="1 2">ZRIMU1530</strain>
    </source>
</reference>
<sequence length="70" mass="7477">MNEHRTPQPKRWVRSPWAVLGAVVAVVLGPAATTASALDQANRAPLHHAVLKAEGVQGYIPSDGSRRRGV</sequence>